<keyword evidence="3" id="KW-1140">T=1 icosahedral capsid protein</keyword>
<dbReference type="Pfam" id="PF02305">
    <property type="entry name" value="Phage_F"/>
    <property type="match status" value="1"/>
</dbReference>
<evidence type="ECO:0000256" key="4">
    <source>
        <dbReference type="ARBA" id="ARBA00022561"/>
    </source>
</evidence>
<evidence type="ECO:0000313" key="6">
    <source>
        <dbReference type="EMBL" id="AVQ10153.1"/>
    </source>
</evidence>
<reference evidence="6" key="1">
    <citation type="submission" date="2018-03" db="EMBL/GenBank/DDBJ databases">
        <title>Twenty-four Novel Viral Genomes identified from the Dushanzi Mud Volcanic Sediment in Xinjiang, China.</title>
        <authorList>
            <person name="Han L."/>
        </authorList>
    </citation>
    <scope>NUCLEOTIDE SEQUENCE</scope>
</reference>
<evidence type="ECO:0000256" key="3">
    <source>
        <dbReference type="ARBA" id="ARBA00022431"/>
    </source>
</evidence>
<keyword evidence="4" id="KW-0167">Capsid protein</keyword>
<dbReference type="GO" id="GO:0005198">
    <property type="term" value="F:structural molecule activity"/>
    <property type="evidence" value="ECO:0007669"/>
    <property type="project" value="InterPro"/>
</dbReference>
<proteinExistence type="inferred from homology"/>
<dbReference type="InterPro" id="IPR037002">
    <property type="entry name" value="Microviridae_protein_F_sf"/>
</dbReference>
<sequence length="244" mass="27099">MYLQRDARGGTRFVEMIWSHFKVRNPDFRLQRAEYLGGGHSTITTEPIPQTSATGLTGGTSPIGTLSATGAIRASGHGFRQAFTEWGVILGLCNVRADLTYQQGVQRFWNNLTRYDFYVPAFAQLGEQAVYNREIYARGDANDALVFGYQERWAHERFQPSMITGLFRSTAASTIDVWHYAEKFASLPALNSTFIVDPTKATLSRSVAVGSGADGKQILLDCLFKVRATRPLPMFSVPQLGGRF</sequence>
<dbReference type="EMBL" id="MH029513">
    <property type="protein sequence ID" value="AVQ10153.1"/>
    <property type="molecule type" value="Genomic_DNA"/>
</dbReference>
<protein>
    <submittedName>
        <fullName evidence="6">Putative major capsid protein</fullName>
    </submittedName>
</protein>
<evidence type="ECO:0000256" key="2">
    <source>
        <dbReference type="ARBA" id="ARBA00009963"/>
    </source>
</evidence>
<dbReference type="GO" id="GO:0039615">
    <property type="term" value="C:T=1 icosahedral viral capsid"/>
    <property type="evidence" value="ECO:0007669"/>
    <property type="project" value="UniProtKB-KW"/>
</dbReference>
<dbReference type="Gene3D" id="2.60.169.10">
    <property type="entry name" value="Microviridae F protein"/>
    <property type="match status" value="1"/>
</dbReference>
<organism evidence="6">
    <name type="scientific">Gokushovirinae environmental samples</name>
    <dbReference type="NCBI Taxonomy" id="1478972"/>
    <lineage>
        <taxon>Viruses</taxon>
        <taxon>Monodnaviria</taxon>
        <taxon>Sangervirae</taxon>
        <taxon>Phixviricota</taxon>
        <taxon>Malgrandaviricetes</taxon>
        <taxon>Petitvirales</taxon>
        <taxon>Microviridae</taxon>
        <taxon>environmental samples</taxon>
    </lineage>
</organism>
<comment type="subcellular location">
    <subcellularLocation>
        <location evidence="1">Virion</location>
    </subcellularLocation>
</comment>
<comment type="similarity">
    <text evidence="2">Belongs to the microviridae F protein family.</text>
</comment>
<evidence type="ECO:0000256" key="5">
    <source>
        <dbReference type="ARBA" id="ARBA00022844"/>
    </source>
</evidence>
<name>A0A2R3UAF1_9VIRU</name>
<dbReference type="InterPro" id="IPR016184">
    <property type="entry name" value="Capsid/spike_ssDNA_virus"/>
</dbReference>
<dbReference type="SUPFAM" id="SSF88645">
    <property type="entry name" value="ssDNA viruses"/>
    <property type="match status" value="1"/>
</dbReference>
<evidence type="ECO:0000256" key="1">
    <source>
        <dbReference type="ARBA" id="ARBA00004328"/>
    </source>
</evidence>
<accession>A0A2R3UAF1</accession>
<dbReference type="InterPro" id="IPR003514">
    <property type="entry name" value="Microviridae_protein_F"/>
</dbReference>
<keyword evidence="5" id="KW-0946">Virion</keyword>